<dbReference type="GO" id="GO:0042074">
    <property type="term" value="P:cell migration involved in gastrulation"/>
    <property type="evidence" value="ECO:0007669"/>
    <property type="project" value="UniProtKB-ARBA"/>
</dbReference>
<dbReference type="PRINTS" id="PR00205">
    <property type="entry name" value="CADHERIN"/>
</dbReference>
<keyword evidence="7" id="KW-0677">Repeat</keyword>
<dbReference type="PROSITE" id="PS00232">
    <property type="entry name" value="CADHERIN_1"/>
    <property type="match status" value="2"/>
</dbReference>
<dbReference type="GO" id="GO:0044331">
    <property type="term" value="P:cell-cell adhesion mediated by cadherin"/>
    <property type="evidence" value="ECO:0007669"/>
    <property type="project" value="TreeGrafter"/>
</dbReference>
<evidence type="ECO:0000256" key="2">
    <source>
        <dbReference type="ARBA" id="ARBA00004568"/>
    </source>
</evidence>
<evidence type="ECO:0000256" key="1">
    <source>
        <dbReference type="ARBA" id="ARBA00004251"/>
    </source>
</evidence>
<dbReference type="PANTHER" id="PTHR24027">
    <property type="entry name" value="CADHERIN-23"/>
    <property type="match status" value="1"/>
</dbReference>
<dbReference type="GO" id="GO:0030057">
    <property type="term" value="C:desmosome"/>
    <property type="evidence" value="ECO:0007669"/>
    <property type="project" value="UniProtKB-SubCell"/>
</dbReference>
<dbReference type="Pfam" id="PF01049">
    <property type="entry name" value="CADH_Y-type_LIR"/>
    <property type="match status" value="1"/>
</dbReference>
<dbReference type="Pfam" id="PF00028">
    <property type="entry name" value="Cadherin"/>
    <property type="match status" value="5"/>
</dbReference>
<sequence length="914" mass="101134">MSPFERSVFSSTQVTTSCVESCHLPGSVYVLVPQNIPVGYQITKGDFYCFFFFFYRGNGEKLLFDQKLAYFWCQPHAPANSPFPLCSVQTSDCDPKTLRLTLKDPSFSIRENGEVVAAAAVSLPDGERTFSVKAQDQNGPESAMEVYLYCNRAQQTDVSQALLKRTKRRWQPPPTQILENDPGPFPKDVETLASDSAREHDVYYTISGPGADLDPKGVFSLNRDTGLLQVHKSLDREEIEEYKFKISAFKKATHEPADDPMTFVIKVDDKNDNPPEFVGKLQFTVPEQTSGAKVGKVNATDKDKQDTDHVRIKYSLKSELNLFSIDPDTGEISTITNTLDREVKDKYTVIIELRDLKGAPKGLSTTGTATITLSDINDNAPTFRKTSYEATINENESEKCILDIPLDDKDLENTPNWISKLVITKGNENGNFRVERDPKQNIGRLCAVKPLDYEKTKSINLEVSARNEPDLIGTSAQWQSVPIVVSVSDVDEGPEFSAPTIRIPVKENTPNGSVIGSYTALDPETKSSSGIRYYKVQDPASWINVDTNTGELKVANTIDRESHYVYDGLYNITMRAVDPSLKTGTGTVILVIEDVNDNMPVFPSQLVMCENKDQSLSSMLVTAEDRDQAPFSSPFTFSLANENEDDWSIERFNDTTAMLKQLKELPRGRYEIPVIVRDQQSFGRTQTATATLCVCTKQGVCQAKQSSISLGPLELLSCLLLAFVCSTRTEKVPFDETGYSGGILLESNTEALGDEVDTFIPVASLGAGQQQLKESSKIFDSTWKGNKSGSTLGGHSIHENGLYHTGMTSSNMQFSSGQFETQNYLGNGMSLERHYATDSSFTQFWRTNELATMGEEGEEHFADDNVKCYGYEGVGSAAGSVGCCSNLGDEDNLDFLNMLGPRFKTLAAVNQTFK</sequence>
<dbReference type="FunFam" id="2.60.40.60:FF:000027">
    <property type="entry name" value="Cadherin 2"/>
    <property type="match status" value="1"/>
</dbReference>
<evidence type="ECO:0000259" key="17">
    <source>
        <dbReference type="PROSITE" id="PS50268"/>
    </source>
</evidence>
<feature type="domain" description="Cadherin" evidence="17">
    <location>
        <begin position="497"/>
        <end position="602"/>
    </location>
</feature>
<dbReference type="Proteomes" id="UP000694383">
    <property type="component" value="Unplaced"/>
</dbReference>
<dbReference type="InterPro" id="IPR002126">
    <property type="entry name" value="Cadherin-like_dom"/>
</dbReference>
<evidence type="ECO:0000256" key="9">
    <source>
        <dbReference type="ARBA" id="ARBA00022889"/>
    </source>
</evidence>
<feature type="domain" description="Cadherin" evidence="17">
    <location>
        <begin position="291"/>
        <end position="383"/>
    </location>
</feature>
<feature type="domain" description="Cadherin" evidence="17">
    <location>
        <begin position="384"/>
        <end position="496"/>
    </location>
</feature>
<keyword evidence="8 14" id="KW-0106">Calcium</keyword>
<dbReference type="PROSITE" id="PS51257">
    <property type="entry name" value="PROKAR_LIPOPROTEIN"/>
    <property type="match status" value="1"/>
</dbReference>
<dbReference type="GO" id="GO:0007498">
    <property type="term" value="P:mesoderm development"/>
    <property type="evidence" value="ECO:0007669"/>
    <property type="project" value="UniProtKB-ARBA"/>
</dbReference>
<dbReference type="InterPro" id="IPR027397">
    <property type="entry name" value="Catenin-bd_sf"/>
</dbReference>
<keyword evidence="9 15" id="KW-0130">Cell adhesion</keyword>
<evidence type="ECO:0000256" key="7">
    <source>
        <dbReference type="ARBA" id="ARBA00022737"/>
    </source>
</evidence>
<evidence type="ECO:0000256" key="4">
    <source>
        <dbReference type="ARBA" id="ARBA00022692"/>
    </source>
</evidence>
<protein>
    <submittedName>
        <fullName evidence="18">Desmocollin 2 like</fullName>
    </submittedName>
</protein>
<evidence type="ECO:0000313" key="18">
    <source>
        <dbReference type="Ensembl" id="ENSOSIP00000031792.1"/>
    </source>
</evidence>
<dbReference type="FunFam" id="2.60.40.60:FF:000019">
    <property type="entry name" value="Cadherin 2"/>
    <property type="match status" value="1"/>
</dbReference>
<dbReference type="FunFam" id="2.60.40.60:FF:000031">
    <property type="entry name" value="Cadherin 3"/>
    <property type="match status" value="1"/>
</dbReference>
<evidence type="ECO:0000256" key="5">
    <source>
        <dbReference type="ARBA" id="ARBA00022723"/>
    </source>
</evidence>
<dbReference type="FunFam" id="2.60.40.60:FF:000022">
    <property type="entry name" value="Cadherin 2"/>
    <property type="match status" value="1"/>
</dbReference>
<keyword evidence="10" id="KW-0965">Cell junction</keyword>
<dbReference type="FunFam" id="2.60.40.60:FF:000011">
    <property type="entry name" value="Cadherin 1"/>
    <property type="match status" value="1"/>
</dbReference>
<dbReference type="SUPFAM" id="SSF49313">
    <property type="entry name" value="Cadherin-like"/>
    <property type="match status" value="6"/>
</dbReference>
<dbReference type="InterPro" id="IPR039808">
    <property type="entry name" value="Cadherin"/>
</dbReference>
<evidence type="ECO:0000256" key="14">
    <source>
        <dbReference type="PROSITE-ProRule" id="PRU00043"/>
    </source>
</evidence>
<dbReference type="Gene3D" id="2.60.40.60">
    <property type="entry name" value="Cadherins"/>
    <property type="match status" value="6"/>
</dbReference>
<dbReference type="GO" id="GO:0016342">
    <property type="term" value="C:catenin complex"/>
    <property type="evidence" value="ECO:0007669"/>
    <property type="project" value="TreeGrafter"/>
</dbReference>
<dbReference type="AlphaFoldDB" id="A0A8C7YPB5"/>
<dbReference type="GO" id="GO:0001841">
    <property type="term" value="P:neural tube formation"/>
    <property type="evidence" value="ECO:0007669"/>
    <property type="project" value="UniProtKB-ARBA"/>
</dbReference>
<keyword evidence="4 15" id="KW-0812">Transmembrane</keyword>
<evidence type="ECO:0000256" key="15">
    <source>
        <dbReference type="RuleBase" id="RU003318"/>
    </source>
</evidence>
<dbReference type="GO" id="GO:0002159">
    <property type="term" value="P:desmosome assembly"/>
    <property type="evidence" value="ECO:0007669"/>
    <property type="project" value="Ensembl"/>
</dbReference>
<feature type="domain" description="Cadherin" evidence="17">
    <location>
        <begin position="169"/>
        <end position="277"/>
    </location>
</feature>
<dbReference type="GeneTree" id="ENSGT01030000234624"/>
<dbReference type="GO" id="GO:0055113">
    <property type="term" value="P:epiboly involved in gastrulation with mouth forming second"/>
    <property type="evidence" value="ECO:0007669"/>
    <property type="project" value="Ensembl"/>
</dbReference>
<dbReference type="CDD" id="cd11304">
    <property type="entry name" value="Cadherin_repeat"/>
    <property type="match status" value="4"/>
</dbReference>
<dbReference type="GO" id="GO:0034332">
    <property type="term" value="P:adherens junction organization"/>
    <property type="evidence" value="ECO:0007669"/>
    <property type="project" value="UniProtKB-ARBA"/>
</dbReference>
<keyword evidence="11" id="KW-1133">Transmembrane helix</keyword>
<dbReference type="GO" id="GO:0007156">
    <property type="term" value="P:homophilic cell adhesion via plasma membrane adhesion molecules"/>
    <property type="evidence" value="ECO:0007669"/>
    <property type="project" value="InterPro"/>
</dbReference>
<evidence type="ECO:0000256" key="12">
    <source>
        <dbReference type="ARBA" id="ARBA00023136"/>
    </source>
</evidence>
<dbReference type="GO" id="GO:0001764">
    <property type="term" value="P:neuron migration"/>
    <property type="evidence" value="ECO:0007669"/>
    <property type="project" value="UniProtKB-ARBA"/>
</dbReference>
<evidence type="ECO:0000256" key="6">
    <source>
        <dbReference type="ARBA" id="ARBA00022729"/>
    </source>
</evidence>
<evidence type="ECO:0000256" key="8">
    <source>
        <dbReference type="ARBA" id="ARBA00022837"/>
    </source>
</evidence>
<dbReference type="GO" id="GO:0003007">
    <property type="term" value="P:heart morphogenesis"/>
    <property type="evidence" value="ECO:0007669"/>
    <property type="project" value="Ensembl"/>
</dbReference>
<organism evidence="18 19">
    <name type="scientific">Oryzias sinensis</name>
    <name type="common">Chinese medaka</name>
    <dbReference type="NCBI Taxonomy" id="183150"/>
    <lineage>
        <taxon>Eukaryota</taxon>
        <taxon>Metazoa</taxon>
        <taxon>Chordata</taxon>
        <taxon>Craniata</taxon>
        <taxon>Vertebrata</taxon>
        <taxon>Euteleostomi</taxon>
        <taxon>Actinopterygii</taxon>
        <taxon>Neopterygii</taxon>
        <taxon>Teleostei</taxon>
        <taxon>Neoteleostei</taxon>
        <taxon>Acanthomorphata</taxon>
        <taxon>Ovalentaria</taxon>
        <taxon>Atherinomorphae</taxon>
        <taxon>Beloniformes</taxon>
        <taxon>Adrianichthyidae</taxon>
        <taxon>Oryziinae</taxon>
        <taxon>Oryzias</taxon>
    </lineage>
</organism>
<feature type="domain" description="Cadherin" evidence="17">
    <location>
        <begin position="600"/>
        <end position="714"/>
    </location>
</feature>
<dbReference type="PROSITE" id="PS50268">
    <property type="entry name" value="CADHERIN_2"/>
    <property type="match status" value="5"/>
</dbReference>
<evidence type="ECO:0000256" key="16">
    <source>
        <dbReference type="RuleBase" id="RU004358"/>
    </source>
</evidence>
<evidence type="ECO:0000256" key="3">
    <source>
        <dbReference type="ARBA" id="ARBA00022475"/>
    </source>
</evidence>
<dbReference type="SMART" id="SM01055">
    <property type="entry name" value="Cadherin_pro"/>
    <property type="match status" value="1"/>
</dbReference>
<keyword evidence="3" id="KW-1003">Cell membrane</keyword>
<dbReference type="InterPro" id="IPR000233">
    <property type="entry name" value="Cadherin_Y-type_LIR"/>
</dbReference>
<evidence type="ECO:0000256" key="11">
    <source>
        <dbReference type="ARBA" id="ARBA00022989"/>
    </source>
</evidence>
<evidence type="ECO:0000313" key="19">
    <source>
        <dbReference type="Proteomes" id="UP000694383"/>
    </source>
</evidence>
<keyword evidence="5" id="KW-0479">Metal-binding</keyword>
<dbReference type="GO" id="GO:0030010">
    <property type="term" value="P:establishment of cell polarity"/>
    <property type="evidence" value="ECO:0007669"/>
    <property type="project" value="UniProtKB-ARBA"/>
</dbReference>
<evidence type="ECO:0000256" key="13">
    <source>
        <dbReference type="ARBA" id="ARBA00023180"/>
    </source>
</evidence>
<reference evidence="18" key="1">
    <citation type="submission" date="2025-08" db="UniProtKB">
        <authorList>
            <consortium name="Ensembl"/>
        </authorList>
    </citation>
    <scope>IDENTIFICATION</scope>
</reference>
<dbReference type="Gene3D" id="4.10.900.10">
    <property type="entry name" value="TCF3-CBD (Catenin binding domain)"/>
    <property type="match status" value="1"/>
</dbReference>
<dbReference type="GO" id="GO:0008013">
    <property type="term" value="F:beta-catenin binding"/>
    <property type="evidence" value="ECO:0007669"/>
    <property type="project" value="TreeGrafter"/>
</dbReference>
<name>A0A8C7YPB5_9TELE</name>
<dbReference type="InterPro" id="IPR014868">
    <property type="entry name" value="Cadherin_pro_dom"/>
</dbReference>
<dbReference type="GO" id="GO:0005509">
    <property type="term" value="F:calcium ion binding"/>
    <property type="evidence" value="ECO:0007669"/>
    <property type="project" value="UniProtKB-UniRule"/>
</dbReference>
<dbReference type="GO" id="GO:0005912">
    <property type="term" value="C:adherens junction"/>
    <property type="evidence" value="ECO:0007669"/>
    <property type="project" value="TreeGrafter"/>
</dbReference>
<reference evidence="18" key="2">
    <citation type="submission" date="2025-09" db="UniProtKB">
        <authorList>
            <consortium name="Ensembl"/>
        </authorList>
    </citation>
    <scope>IDENTIFICATION</scope>
</reference>
<dbReference type="InterPro" id="IPR009122">
    <property type="entry name" value="Desmosomal_cadherin"/>
</dbReference>
<dbReference type="InterPro" id="IPR020894">
    <property type="entry name" value="Cadherin_CS"/>
</dbReference>
<dbReference type="GO" id="GO:0016339">
    <property type="term" value="P:calcium-dependent cell-cell adhesion via plasma membrane cell adhesion molecules"/>
    <property type="evidence" value="ECO:0007669"/>
    <property type="project" value="TreeGrafter"/>
</dbReference>
<comment type="subcellular location">
    <subcellularLocation>
        <location evidence="2">Cell junction</location>
        <location evidence="2">Desmosome</location>
    </subcellularLocation>
    <subcellularLocation>
        <location evidence="1 15">Cell membrane</location>
        <topology evidence="1 15">Single-pass type I membrane protein</topology>
    </subcellularLocation>
</comment>
<dbReference type="InterPro" id="IPR015919">
    <property type="entry name" value="Cadherin-like_sf"/>
</dbReference>
<dbReference type="GO" id="GO:0060047">
    <property type="term" value="P:heart contraction"/>
    <property type="evidence" value="ECO:0007669"/>
    <property type="project" value="Ensembl"/>
</dbReference>
<evidence type="ECO:0000256" key="10">
    <source>
        <dbReference type="ARBA" id="ARBA00022949"/>
    </source>
</evidence>
<dbReference type="GO" id="GO:0060027">
    <property type="term" value="P:convergent extension involved in gastrulation"/>
    <property type="evidence" value="ECO:0007669"/>
    <property type="project" value="Ensembl"/>
</dbReference>
<dbReference type="PRINTS" id="PR01818">
    <property type="entry name" value="DESMOCADHERN"/>
</dbReference>
<dbReference type="Ensembl" id="ENSOSIT00000033505.1">
    <property type="protein sequence ID" value="ENSOSIP00000031792.1"/>
    <property type="gene ID" value="ENSOSIG00000016201.1"/>
</dbReference>
<comment type="function">
    <text evidence="16">A component of desmosome cell-cell junctions which are required for positive regulation of cellular adhesion. Involved in the interaction of plaque proteins and intermediate filaments mediating cell-cell adhesion.</text>
</comment>
<dbReference type="SMART" id="SM00112">
    <property type="entry name" value="CA"/>
    <property type="match status" value="4"/>
</dbReference>
<proteinExistence type="predicted"/>
<keyword evidence="19" id="KW-1185">Reference proteome</keyword>
<dbReference type="GO" id="GO:0000902">
    <property type="term" value="P:cell morphogenesis"/>
    <property type="evidence" value="ECO:0007669"/>
    <property type="project" value="TreeGrafter"/>
</dbReference>
<accession>A0A8C7YPB5</accession>
<dbReference type="PANTHER" id="PTHR24027:SF78">
    <property type="entry name" value="CADHERIN-LIKE PROTEIN 26"/>
    <property type="match status" value="1"/>
</dbReference>
<keyword evidence="13" id="KW-0325">Glycoprotein</keyword>
<dbReference type="GO" id="GO:0007398">
    <property type="term" value="P:ectoderm development"/>
    <property type="evidence" value="ECO:0007669"/>
    <property type="project" value="UniProtKB-ARBA"/>
</dbReference>
<dbReference type="GO" id="GO:0045296">
    <property type="term" value="F:cadherin binding"/>
    <property type="evidence" value="ECO:0007669"/>
    <property type="project" value="TreeGrafter"/>
</dbReference>
<keyword evidence="6" id="KW-0732">Signal</keyword>
<keyword evidence="12" id="KW-0472">Membrane</keyword>